<evidence type="ECO:0000313" key="3">
    <source>
        <dbReference type="Proteomes" id="UP000310636"/>
    </source>
</evidence>
<dbReference type="AlphaFoldDB" id="A0A4S4C7G2"/>
<dbReference type="InterPro" id="IPR007263">
    <property type="entry name" value="DCC1-like"/>
</dbReference>
<evidence type="ECO:0000313" key="2">
    <source>
        <dbReference type="EMBL" id="THF83821.1"/>
    </source>
</evidence>
<dbReference type="RefSeq" id="WP_136368449.1">
    <property type="nucleotide sequence ID" value="NZ_SSOB01000003.1"/>
</dbReference>
<accession>A0A4S4C7G2</accession>
<comment type="caution">
    <text evidence="2">The sequence shown here is derived from an EMBL/GenBank/DDBJ whole genome shotgun (WGS) entry which is preliminary data.</text>
</comment>
<feature type="region of interest" description="Disordered" evidence="1">
    <location>
        <begin position="147"/>
        <end position="177"/>
    </location>
</feature>
<proteinExistence type="predicted"/>
<organism evidence="2 3">
    <name type="scientific">Cohnella fermenti</name>
    <dbReference type="NCBI Taxonomy" id="2565925"/>
    <lineage>
        <taxon>Bacteria</taxon>
        <taxon>Bacillati</taxon>
        <taxon>Bacillota</taxon>
        <taxon>Bacilli</taxon>
        <taxon>Bacillales</taxon>
        <taxon>Paenibacillaceae</taxon>
        <taxon>Cohnella</taxon>
    </lineage>
</organism>
<reference evidence="2 3" key="1">
    <citation type="submission" date="2019-04" db="EMBL/GenBank/DDBJ databases">
        <title>Cohnella sp. nov. isolated from preserved vegetables.</title>
        <authorList>
            <person name="Lin S.-Y."/>
            <person name="Hung M.-H."/>
            <person name="Young C.-C."/>
        </authorList>
    </citation>
    <scope>NUCLEOTIDE SEQUENCE [LARGE SCALE GENOMIC DNA]</scope>
    <source>
        <strain evidence="2 3">CC-MHH1044</strain>
    </source>
</reference>
<dbReference type="Proteomes" id="UP000310636">
    <property type="component" value="Unassembled WGS sequence"/>
</dbReference>
<sequence length="177" mass="19623">MNRDWGSKPNEPRRLIALYDSECNLCLATKGKLEKLNSAIPVEWRSIQSCMGEKDRLPPALANLPLEQLLSQMHVIEEAGGSGSSSRLHSGSEGVMRLLRNVPSMRWIGIVGEWPGFRGMSRLLYKLIARHRYRLFGKNDSCSDGVCSLPQTRSQTRSQPQSQTKSKSKSNGGGPSP</sequence>
<protein>
    <submittedName>
        <fullName evidence="2">DUF393 domain-containing protein</fullName>
    </submittedName>
</protein>
<dbReference type="Pfam" id="PF04134">
    <property type="entry name" value="DCC1-like"/>
    <property type="match status" value="1"/>
</dbReference>
<dbReference type="OrthoDB" id="9785438at2"/>
<keyword evidence="3" id="KW-1185">Reference proteome</keyword>
<dbReference type="EMBL" id="SSOB01000003">
    <property type="protein sequence ID" value="THF83821.1"/>
    <property type="molecule type" value="Genomic_DNA"/>
</dbReference>
<evidence type="ECO:0000256" key="1">
    <source>
        <dbReference type="SAM" id="MobiDB-lite"/>
    </source>
</evidence>
<name>A0A4S4C7G2_9BACL</name>
<gene>
    <name evidence="2" type="ORF">E6C55_03835</name>
</gene>
<dbReference type="GO" id="GO:0015035">
    <property type="term" value="F:protein-disulfide reductase activity"/>
    <property type="evidence" value="ECO:0007669"/>
    <property type="project" value="InterPro"/>
</dbReference>
<feature type="compositionally biased region" description="Low complexity" evidence="1">
    <location>
        <begin position="150"/>
        <end position="165"/>
    </location>
</feature>